<proteinExistence type="inferred from homology"/>
<evidence type="ECO:0000259" key="5">
    <source>
        <dbReference type="PROSITE" id="PS50931"/>
    </source>
</evidence>
<dbReference type="Gene3D" id="3.40.190.290">
    <property type="match status" value="1"/>
</dbReference>
<keyword evidence="2" id="KW-0805">Transcription regulation</keyword>
<protein>
    <submittedName>
        <fullName evidence="6">LysR family transcriptional regulator</fullName>
    </submittedName>
</protein>
<reference evidence="7" key="1">
    <citation type="journal article" date="2019" name="Int. J. Syst. Evol. Microbiol.">
        <title>The Global Catalogue of Microorganisms (GCM) 10K type strain sequencing project: providing services to taxonomists for standard genome sequencing and annotation.</title>
        <authorList>
            <consortium name="The Broad Institute Genomics Platform"/>
            <consortium name="The Broad Institute Genome Sequencing Center for Infectious Disease"/>
            <person name="Wu L."/>
            <person name="Ma J."/>
        </authorList>
    </citation>
    <scope>NUCLEOTIDE SEQUENCE [LARGE SCALE GENOMIC DNA]</scope>
    <source>
        <strain evidence="7">CGMCC 4.7283</strain>
    </source>
</reference>
<dbReference type="SUPFAM" id="SSF53850">
    <property type="entry name" value="Periplasmic binding protein-like II"/>
    <property type="match status" value="1"/>
</dbReference>
<dbReference type="EMBL" id="JBHSGI010000002">
    <property type="protein sequence ID" value="MFC4667687.1"/>
    <property type="molecule type" value="Genomic_DNA"/>
</dbReference>
<comment type="similarity">
    <text evidence="1">Belongs to the LysR transcriptional regulatory family.</text>
</comment>
<feature type="domain" description="HTH lysR-type" evidence="5">
    <location>
        <begin position="4"/>
        <end position="61"/>
    </location>
</feature>
<evidence type="ECO:0000256" key="2">
    <source>
        <dbReference type="ARBA" id="ARBA00023015"/>
    </source>
</evidence>
<keyword evidence="4" id="KW-0804">Transcription</keyword>
<dbReference type="RefSeq" id="WP_380715922.1">
    <property type="nucleotide sequence ID" value="NZ_JBHSGI010000002.1"/>
</dbReference>
<organism evidence="6 7">
    <name type="scientific">Seohaeicola nanhaiensis</name>
    <dbReference type="NCBI Taxonomy" id="1387282"/>
    <lineage>
        <taxon>Bacteria</taxon>
        <taxon>Pseudomonadati</taxon>
        <taxon>Pseudomonadota</taxon>
        <taxon>Alphaproteobacteria</taxon>
        <taxon>Rhodobacterales</taxon>
        <taxon>Roseobacteraceae</taxon>
        <taxon>Seohaeicola</taxon>
    </lineage>
</organism>
<evidence type="ECO:0000313" key="6">
    <source>
        <dbReference type="EMBL" id="MFC4667687.1"/>
    </source>
</evidence>
<keyword evidence="3" id="KW-0238">DNA-binding</keyword>
<dbReference type="PANTHER" id="PTHR30537">
    <property type="entry name" value="HTH-TYPE TRANSCRIPTIONAL REGULATOR"/>
    <property type="match status" value="1"/>
</dbReference>
<dbReference type="SUPFAM" id="SSF46785">
    <property type="entry name" value="Winged helix' DNA-binding domain"/>
    <property type="match status" value="1"/>
</dbReference>
<dbReference type="PROSITE" id="PS50931">
    <property type="entry name" value="HTH_LYSR"/>
    <property type="match status" value="1"/>
</dbReference>
<evidence type="ECO:0000256" key="4">
    <source>
        <dbReference type="ARBA" id="ARBA00023163"/>
    </source>
</evidence>
<comment type="caution">
    <text evidence="6">The sequence shown here is derived from an EMBL/GenBank/DDBJ whole genome shotgun (WGS) entry which is preliminary data.</text>
</comment>
<evidence type="ECO:0000313" key="7">
    <source>
        <dbReference type="Proteomes" id="UP001595973"/>
    </source>
</evidence>
<dbReference type="InterPro" id="IPR000847">
    <property type="entry name" value="LysR_HTH_N"/>
</dbReference>
<evidence type="ECO:0000256" key="1">
    <source>
        <dbReference type="ARBA" id="ARBA00009437"/>
    </source>
</evidence>
<accession>A0ABV9KC86</accession>
<dbReference type="InterPro" id="IPR005119">
    <property type="entry name" value="LysR_subst-bd"/>
</dbReference>
<name>A0ABV9KC86_9RHOB</name>
<gene>
    <name evidence="6" type="ORF">ACFO5X_03910</name>
</gene>
<evidence type="ECO:0000256" key="3">
    <source>
        <dbReference type="ARBA" id="ARBA00023125"/>
    </source>
</evidence>
<dbReference type="Proteomes" id="UP001595973">
    <property type="component" value="Unassembled WGS sequence"/>
</dbReference>
<dbReference type="Pfam" id="PF00126">
    <property type="entry name" value="HTH_1"/>
    <property type="match status" value="1"/>
</dbReference>
<dbReference type="InterPro" id="IPR036388">
    <property type="entry name" value="WH-like_DNA-bd_sf"/>
</dbReference>
<dbReference type="PRINTS" id="PR00039">
    <property type="entry name" value="HTHLYSR"/>
</dbReference>
<dbReference type="InterPro" id="IPR058163">
    <property type="entry name" value="LysR-type_TF_proteobact-type"/>
</dbReference>
<dbReference type="Pfam" id="PF03466">
    <property type="entry name" value="LysR_substrate"/>
    <property type="match status" value="1"/>
</dbReference>
<keyword evidence="7" id="KW-1185">Reference proteome</keyword>
<dbReference type="InterPro" id="IPR036390">
    <property type="entry name" value="WH_DNA-bd_sf"/>
</dbReference>
<dbReference type="Gene3D" id="1.10.10.10">
    <property type="entry name" value="Winged helix-like DNA-binding domain superfamily/Winged helix DNA-binding domain"/>
    <property type="match status" value="1"/>
</dbReference>
<sequence>MTRINLNALHIFAAVARHGNLQRAAEELNLTRGAVSQRLKQLELDLGVVLVERHARGVTLTSAGERCRTAVDAAMTTLDAMVQDLGAGAGQVTLHLGSSTAAKWLMPRMADFAARFPRVSLTTEVHTRLLSRDLARNEIAIWPGRSTDPTPFRTARALTPIRLVAVASPRFPRPAGPLDLETLLTLPLLQDAHRRWERLIAATGHRTRHRILNFDRSALALDAAIGGHGVAIAPSYLVAHDLQAQRLAPLWRSPDPPEEHLFVSWSDVHGAQPEVRRIVDWIAAGFAPDRPPDPQAAPSADPPD</sequence>
<dbReference type="PANTHER" id="PTHR30537:SF5">
    <property type="entry name" value="HTH-TYPE TRANSCRIPTIONAL ACTIVATOR TTDR-RELATED"/>
    <property type="match status" value="1"/>
</dbReference>